<dbReference type="EMBL" id="JI170139">
    <property type="protein sequence ID" value="ADY44342.1"/>
    <property type="molecule type" value="mRNA"/>
</dbReference>
<protein>
    <submittedName>
        <fullName evidence="5">WD repeat-containing protein 61</fullName>
    </submittedName>
</protein>
<feature type="region of interest" description="Disordered" evidence="4">
    <location>
        <begin position="337"/>
        <end position="359"/>
    </location>
</feature>
<dbReference type="SMART" id="SM00320">
    <property type="entry name" value="WD40"/>
    <property type="match status" value="7"/>
</dbReference>
<dbReference type="PROSITE" id="PS50082">
    <property type="entry name" value="WD_REPEATS_2"/>
    <property type="match status" value="3"/>
</dbReference>
<evidence type="ECO:0000313" key="5">
    <source>
        <dbReference type="EMBL" id="ADY44342.1"/>
    </source>
</evidence>
<evidence type="ECO:0000256" key="2">
    <source>
        <dbReference type="ARBA" id="ARBA00022737"/>
    </source>
</evidence>
<feature type="repeat" description="WD" evidence="3">
    <location>
        <begin position="306"/>
        <end position="347"/>
    </location>
</feature>
<evidence type="ECO:0000256" key="1">
    <source>
        <dbReference type="ARBA" id="ARBA00022574"/>
    </source>
</evidence>
<dbReference type="Gene3D" id="2.130.10.10">
    <property type="entry name" value="YVTN repeat-like/Quinoprotein amine dehydrogenase"/>
    <property type="match status" value="1"/>
</dbReference>
<dbReference type="GO" id="GO:0016593">
    <property type="term" value="C:Cdc73/Paf1 complex"/>
    <property type="evidence" value="ECO:0007669"/>
    <property type="project" value="TreeGrafter"/>
</dbReference>
<evidence type="ECO:0000256" key="4">
    <source>
        <dbReference type="SAM" id="MobiDB-lite"/>
    </source>
</evidence>
<reference evidence="5" key="1">
    <citation type="journal article" date="2011" name="Genome Res.">
        <title>Deep small RNA sequencing from the nematode Ascaris reveals conservation, functional diversification, and novel developmental profiles.</title>
        <authorList>
            <person name="Wang J."/>
            <person name="Czech B."/>
            <person name="Crunk A."/>
            <person name="Wallace A."/>
            <person name="Mitreva M."/>
            <person name="Hannon G.J."/>
            <person name="Davis R.E."/>
        </authorList>
    </citation>
    <scope>NUCLEOTIDE SEQUENCE</scope>
</reference>
<feature type="compositionally biased region" description="Basic and acidic residues" evidence="4">
    <location>
        <begin position="337"/>
        <end position="348"/>
    </location>
</feature>
<dbReference type="PROSITE" id="PS50294">
    <property type="entry name" value="WD_REPEATS_REGION"/>
    <property type="match status" value="2"/>
</dbReference>
<sequence length="450" mass="49566">MHRPGMNASRSELSWWLVSSSMTVLGEAEGDRVFLLVNKIPKAHDRAIVAVEYIRDPFTQEVSLLTCAHDSIKIWSADDVTSMRKHQEIKGWRCGVQAFDVSSDGRMAAVVGVDSTLHQVLIADDKTATVQSFNNGCMQIWQISIAPDRTHYLTANFSGALTLLDMNGQITKSGSFNAVKQISAVVYSPDGKSIAVANNEGVVTIVSAATLASRFFFEAHAVKVRAVCFSPDSSTLLTGSDDRTVKLHQINALKSQLVKSFCGHRSSVTSVQFDHCIDGLRFASSSNDAVIIVWDVSSGCQLHTFTDSHDGAVNGLAFSLDNQYLASVGDDRSICVHRVDNSERRPNDREDDSSTQDQHIHHEYAIPTYSAEESFVHDAHGYYSSSAHYRPDAADRSEYLPMQFDGDAEPLSRYHPAGLRGRVEDEEEDELLARARRDLEAVASEDAYGQ</sequence>
<accession>F1L2I8</accession>
<dbReference type="PANTHER" id="PTHR44090">
    <property type="entry name" value="WD REPEAT-CONTAINING PROTEIN 61"/>
    <property type="match status" value="1"/>
</dbReference>
<keyword evidence="1 3" id="KW-0853">WD repeat</keyword>
<keyword evidence="2" id="KW-0677">Repeat</keyword>
<dbReference type="AlphaFoldDB" id="F1L2I8"/>
<evidence type="ECO:0000256" key="3">
    <source>
        <dbReference type="PROSITE-ProRule" id="PRU00221"/>
    </source>
</evidence>
<feature type="repeat" description="WD" evidence="3">
    <location>
        <begin position="261"/>
        <end position="304"/>
    </location>
</feature>
<proteinExistence type="evidence at transcript level"/>
<dbReference type="SUPFAM" id="SSF50978">
    <property type="entry name" value="WD40 repeat-like"/>
    <property type="match status" value="1"/>
</dbReference>
<dbReference type="InterPro" id="IPR036322">
    <property type="entry name" value="WD40_repeat_dom_sf"/>
</dbReference>
<feature type="region of interest" description="Disordered" evidence="4">
    <location>
        <begin position="407"/>
        <end position="427"/>
    </location>
</feature>
<dbReference type="InterPro" id="IPR015943">
    <property type="entry name" value="WD40/YVTN_repeat-like_dom_sf"/>
</dbReference>
<dbReference type="InterPro" id="IPR001680">
    <property type="entry name" value="WD40_rpt"/>
</dbReference>
<dbReference type="Pfam" id="PF00400">
    <property type="entry name" value="WD40"/>
    <property type="match status" value="3"/>
</dbReference>
<name>F1L2I8_ASCSU</name>
<dbReference type="InterPro" id="IPR051510">
    <property type="entry name" value="SKI8"/>
</dbReference>
<feature type="repeat" description="WD" evidence="3">
    <location>
        <begin position="217"/>
        <end position="247"/>
    </location>
</feature>
<dbReference type="PANTHER" id="PTHR44090:SF1">
    <property type="entry name" value="SUPERKILLER COMPLEX PROTEIN 8"/>
    <property type="match status" value="1"/>
</dbReference>
<organism evidence="5">
    <name type="scientific">Ascaris suum</name>
    <name type="common">Pig roundworm</name>
    <name type="synonym">Ascaris lumbricoides</name>
    <dbReference type="NCBI Taxonomy" id="6253"/>
    <lineage>
        <taxon>Eukaryota</taxon>
        <taxon>Metazoa</taxon>
        <taxon>Ecdysozoa</taxon>
        <taxon>Nematoda</taxon>
        <taxon>Chromadorea</taxon>
        <taxon>Rhabditida</taxon>
        <taxon>Spirurina</taxon>
        <taxon>Ascaridomorpha</taxon>
        <taxon>Ascaridoidea</taxon>
        <taxon>Ascarididae</taxon>
        <taxon>Ascaris</taxon>
    </lineage>
</organism>